<feature type="domain" description="DNA2/NAM7 helicase helicase" evidence="12">
    <location>
        <begin position="494"/>
        <end position="560"/>
    </location>
</feature>
<evidence type="ECO:0000259" key="12">
    <source>
        <dbReference type="Pfam" id="PF13086"/>
    </source>
</evidence>
<accession>A0AAJ7L4V2</accession>
<evidence type="ECO:0000256" key="4">
    <source>
        <dbReference type="ARBA" id="ARBA00022490"/>
    </source>
</evidence>
<dbReference type="RefSeq" id="XP_018494475.1">
    <property type="nucleotide sequence ID" value="XM_018638959.1"/>
</dbReference>
<dbReference type="GeneID" id="100899730"/>
<dbReference type="GO" id="GO:0005524">
    <property type="term" value="F:ATP binding"/>
    <property type="evidence" value="ECO:0007669"/>
    <property type="project" value="UniProtKB-KW"/>
</dbReference>
<dbReference type="AlphaFoldDB" id="A0AAJ7L4V2"/>
<dbReference type="Pfam" id="PF13087">
    <property type="entry name" value="AAA_12"/>
    <property type="match status" value="1"/>
</dbReference>
<dbReference type="GO" id="GO:0031047">
    <property type="term" value="P:regulatory ncRNA-mediated gene silencing"/>
    <property type="evidence" value="ECO:0007669"/>
    <property type="project" value="UniProtKB-KW"/>
</dbReference>
<evidence type="ECO:0000256" key="2">
    <source>
        <dbReference type="ARBA" id="ARBA00005601"/>
    </source>
</evidence>
<feature type="domain" description="DNA2/NAM7 helicase-like C-terminal" evidence="13">
    <location>
        <begin position="679"/>
        <end position="895"/>
    </location>
</feature>
<dbReference type="Pfam" id="PF21634">
    <property type="entry name" value="MOV-10_beta-barrel"/>
    <property type="match status" value="1"/>
</dbReference>
<dbReference type="CDD" id="cd18038">
    <property type="entry name" value="DEXXQc_Helz-like"/>
    <property type="match status" value="1"/>
</dbReference>
<dbReference type="InterPro" id="IPR047187">
    <property type="entry name" value="SF1_C_Upf1"/>
</dbReference>
<feature type="domain" description="DNA2/NAM7 helicase helicase" evidence="12">
    <location>
        <begin position="586"/>
        <end position="670"/>
    </location>
</feature>
<keyword evidence="9" id="KW-0694">RNA-binding</keyword>
<keyword evidence="4" id="KW-0963">Cytoplasm</keyword>
<reference evidence="16" key="1">
    <citation type="submission" date="2025-08" db="UniProtKB">
        <authorList>
            <consortium name="RefSeq"/>
        </authorList>
    </citation>
    <scope>IDENTIFICATION</scope>
</reference>
<dbReference type="Pfam" id="PF13086">
    <property type="entry name" value="AAA_11"/>
    <property type="match status" value="2"/>
</dbReference>
<evidence type="ECO:0000256" key="8">
    <source>
        <dbReference type="ARBA" id="ARBA00022840"/>
    </source>
</evidence>
<dbReference type="KEGG" id="goe:100899730"/>
<gene>
    <name evidence="16" type="primary">LOC100899730</name>
</gene>
<dbReference type="GO" id="GO:0032574">
    <property type="term" value="F:5'-3' RNA helicase activity"/>
    <property type="evidence" value="ECO:0007669"/>
    <property type="project" value="InterPro"/>
</dbReference>
<dbReference type="SUPFAM" id="SSF52540">
    <property type="entry name" value="P-loop containing nucleoside triphosphate hydrolases"/>
    <property type="match status" value="1"/>
</dbReference>
<evidence type="ECO:0000256" key="3">
    <source>
        <dbReference type="ARBA" id="ARBA00012552"/>
    </source>
</evidence>
<comment type="catalytic activity">
    <reaction evidence="11">
        <text>ATP + H2O = ADP + phosphate + H(+)</text>
        <dbReference type="Rhea" id="RHEA:13065"/>
        <dbReference type="ChEBI" id="CHEBI:15377"/>
        <dbReference type="ChEBI" id="CHEBI:15378"/>
        <dbReference type="ChEBI" id="CHEBI:30616"/>
        <dbReference type="ChEBI" id="CHEBI:43474"/>
        <dbReference type="ChEBI" id="CHEBI:456216"/>
        <dbReference type="EC" id="3.6.4.13"/>
    </reaction>
</comment>
<dbReference type="CDD" id="cd18808">
    <property type="entry name" value="SF1_C_Upf1"/>
    <property type="match status" value="1"/>
</dbReference>
<evidence type="ECO:0000259" key="13">
    <source>
        <dbReference type="Pfam" id="PF13087"/>
    </source>
</evidence>
<keyword evidence="15" id="KW-1185">Reference proteome</keyword>
<comment type="similarity">
    <text evidence="2">Belongs to the DNA2/NAM7 helicase family. SDE3 subfamily.</text>
</comment>
<dbReference type="PANTHER" id="PTHR45418">
    <property type="entry name" value="CANCER/TESTIS ANTIGEN 55"/>
    <property type="match status" value="1"/>
</dbReference>
<evidence type="ECO:0000256" key="7">
    <source>
        <dbReference type="ARBA" id="ARBA00022806"/>
    </source>
</evidence>
<dbReference type="InterPro" id="IPR049080">
    <property type="entry name" value="MOV-10-like_beta-barrel"/>
</dbReference>
<dbReference type="InterPro" id="IPR027417">
    <property type="entry name" value="P-loop_NTPase"/>
</dbReference>
<keyword evidence="7 16" id="KW-0347">Helicase</keyword>
<proteinExistence type="inferred from homology"/>
<evidence type="ECO:0000256" key="6">
    <source>
        <dbReference type="ARBA" id="ARBA00022801"/>
    </source>
</evidence>
<keyword evidence="5" id="KW-0547">Nucleotide-binding</keyword>
<keyword evidence="8" id="KW-0067">ATP-binding</keyword>
<evidence type="ECO:0000259" key="14">
    <source>
        <dbReference type="Pfam" id="PF21634"/>
    </source>
</evidence>
<evidence type="ECO:0000313" key="15">
    <source>
        <dbReference type="Proteomes" id="UP000694867"/>
    </source>
</evidence>
<dbReference type="GO" id="GO:0036464">
    <property type="term" value="C:cytoplasmic ribonucleoprotein granule"/>
    <property type="evidence" value="ECO:0007669"/>
    <property type="project" value="UniProtKB-SubCell"/>
</dbReference>
<keyword evidence="6" id="KW-0378">Hydrolase</keyword>
<dbReference type="GO" id="GO:0016787">
    <property type="term" value="F:hydrolase activity"/>
    <property type="evidence" value="ECO:0007669"/>
    <property type="project" value="UniProtKB-KW"/>
</dbReference>
<evidence type="ECO:0000256" key="10">
    <source>
        <dbReference type="ARBA" id="ARBA00023158"/>
    </source>
</evidence>
<evidence type="ECO:0000256" key="11">
    <source>
        <dbReference type="ARBA" id="ARBA00047984"/>
    </source>
</evidence>
<sequence>MLKSRQRVRCKTCDFEVPADAQAEHQRSVIHQTNIMRSKILTNEEEFLKNKEGIRLVGEEFEEVGSEITLRCEAQKFKTGNLIIYSDSFDVQLKKAIPIDHNEVLRVVSVVGNSPIPIPKGTSFKLQLRADARQQCQLMIPLGLLFSRRGQSEIFIMRYVRVICIDPTIISCEPESPYVSVEPVAQLPPAKKIVKMKTSSRDMAQRRVVQESSRQRSSVDFVPGAEEEADEIFPEQEAVRKVPLFDCRPPEFLRQVHMNGLKDAPDMSDEYRERSDDIKKCIDIGIDAEEPENYSKFFHTLVAFEDIQQDTDIRMYDKASAKLKPFEDDPRRFEIEVEGLEEGRPSILVYDRIFVREEHDDSFEYEGFVSRVKSTSIEILMEHEDFLQKYYSSPDYYGDEEDEYAEPTLFVGYGVRFTVSRKTMRLMYRALRQYDDVLSTAPIDELLMPRNQWPARPTTSNLQTMELVNKNIAQNPEQLCAVRNIVLGLHRPAPYVLFGPPGTGKTTTITEAIIQVYRKLPESRILIVTPSNAAANVVTEKLINSQAIPIADIYRLFGVNCSESRVSSPEMKKASNWRESAKMFIEVSMDVVMVYKIVACTLTMSGSLVTMGIPRGHFTHIFIDEAGHAMEPEALIPIAGLLEISDSPERAGGSVILSGDHLQLGPIIRSPIARTYGMGKSLLERIMETKPYCRGENNAYNPMLLTKLVRNFRSHAKIIAVPNMLFYDDELEACGDKDITHSLVMYEKLPAKGTPVIFHGVFGSELRESNNPSYFNPEEISVIVSYVRDLLSEKTKTFDGKPIEQRDIGIIAPYRKQVLKLRFILEKYGYSDITVGSTEEFQGQERLVMIISTVRCSQKKFHMNPGQSLGFLRNQKRFNVALTRAKALMIIVGDPRVLNSDYRWRQFIKVCDEEGSCTGETCKSVLTIYEDLFKK</sequence>
<dbReference type="Proteomes" id="UP000694867">
    <property type="component" value="Unplaced"/>
</dbReference>
<dbReference type="EC" id="3.6.4.13" evidence="3"/>
<dbReference type="PANTHER" id="PTHR45418:SF1">
    <property type="entry name" value="CANCER_TESTIS ANTIGEN 55"/>
    <property type="match status" value="1"/>
</dbReference>
<organism evidence="15 16">
    <name type="scientific">Galendromus occidentalis</name>
    <name type="common">western predatory mite</name>
    <dbReference type="NCBI Taxonomy" id="34638"/>
    <lineage>
        <taxon>Eukaryota</taxon>
        <taxon>Metazoa</taxon>
        <taxon>Ecdysozoa</taxon>
        <taxon>Arthropoda</taxon>
        <taxon>Chelicerata</taxon>
        <taxon>Arachnida</taxon>
        <taxon>Acari</taxon>
        <taxon>Parasitiformes</taxon>
        <taxon>Mesostigmata</taxon>
        <taxon>Gamasina</taxon>
        <taxon>Phytoseioidea</taxon>
        <taxon>Phytoseiidae</taxon>
        <taxon>Typhlodrominae</taxon>
        <taxon>Galendromus</taxon>
    </lineage>
</organism>
<name>A0AAJ7L4V2_9ACAR</name>
<dbReference type="InterPro" id="IPR041679">
    <property type="entry name" value="DNA2/NAM7-like_C"/>
</dbReference>
<evidence type="ECO:0000256" key="1">
    <source>
        <dbReference type="ARBA" id="ARBA00004331"/>
    </source>
</evidence>
<evidence type="ECO:0000313" key="16">
    <source>
        <dbReference type="RefSeq" id="XP_018494475.1"/>
    </source>
</evidence>
<evidence type="ECO:0000256" key="9">
    <source>
        <dbReference type="ARBA" id="ARBA00022884"/>
    </source>
</evidence>
<dbReference type="InterPro" id="IPR026122">
    <property type="entry name" value="MOV-10/SDE3_DEXXQ/H-box"/>
</dbReference>
<protein>
    <recommendedName>
        <fullName evidence="3">RNA helicase</fullName>
        <ecNumber evidence="3">3.6.4.13</ecNumber>
    </recommendedName>
</protein>
<dbReference type="Gene3D" id="3.40.50.300">
    <property type="entry name" value="P-loop containing nucleotide triphosphate hydrolases"/>
    <property type="match status" value="2"/>
</dbReference>
<comment type="subcellular location">
    <subcellularLocation>
        <location evidence="1">Cytoplasm</location>
        <location evidence="1">Cytoplasmic ribonucleoprotein granule</location>
    </subcellularLocation>
</comment>
<dbReference type="InterPro" id="IPR041677">
    <property type="entry name" value="DNA2/NAM7_AAA_11"/>
</dbReference>
<evidence type="ECO:0000256" key="5">
    <source>
        <dbReference type="ARBA" id="ARBA00022741"/>
    </source>
</evidence>
<dbReference type="GO" id="GO:0003723">
    <property type="term" value="F:RNA binding"/>
    <property type="evidence" value="ECO:0007669"/>
    <property type="project" value="UniProtKB-KW"/>
</dbReference>
<feature type="domain" description="Helicase MOV-10-like beta-barrel" evidence="14">
    <location>
        <begin position="316"/>
        <end position="393"/>
    </location>
</feature>
<dbReference type="FunFam" id="3.40.50.300:FF:000608">
    <property type="entry name" value="Mov10 RISC complex RNA helicase"/>
    <property type="match status" value="1"/>
</dbReference>
<keyword evidence="10" id="KW-0943">RNA-mediated gene silencing</keyword>